<dbReference type="GO" id="GO:0032153">
    <property type="term" value="C:cell division site"/>
    <property type="evidence" value="ECO:0007669"/>
    <property type="project" value="UniProtKB-UniRule"/>
</dbReference>
<keyword evidence="7" id="KW-0175">Coiled coil</keyword>
<keyword evidence="2 7" id="KW-0132">Cell division</keyword>
<evidence type="ECO:0000313" key="9">
    <source>
        <dbReference type="Proteomes" id="UP000317763"/>
    </source>
</evidence>
<gene>
    <name evidence="7 8" type="primary">ftsB</name>
    <name evidence="8" type="ORF">Ttaiw_02448</name>
</gene>
<dbReference type="InterPro" id="IPR007060">
    <property type="entry name" value="FtsL/DivIC"/>
</dbReference>
<comment type="subunit">
    <text evidence="7">Part of a complex composed of FtsB, FtsL and FtsQ.</text>
</comment>
<evidence type="ECO:0000256" key="5">
    <source>
        <dbReference type="ARBA" id="ARBA00023136"/>
    </source>
</evidence>
<keyword evidence="9" id="KW-1185">Reference proteome</keyword>
<keyword evidence="1 7" id="KW-1003">Cell membrane</keyword>
<dbReference type="STRING" id="307486.GCA_000807215_00582"/>
<feature type="coiled-coil region" evidence="7">
    <location>
        <begin position="31"/>
        <end position="72"/>
    </location>
</feature>
<evidence type="ECO:0000256" key="4">
    <source>
        <dbReference type="ARBA" id="ARBA00022989"/>
    </source>
</evidence>
<dbReference type="PANTHER" id="PTHR37485:SF1">
    <property type="entry name" value="CELL DIVISION PROTEIN FTSB"/>
    <property type="match status" value="1"/>
</dbReference>
<evidence type="ECO:0000256" key="6">
    <source>
        <dbReference type="ARBA" id="ARBA00023306"/>
    </source>
</evidence>
<keyword evidence="3 7" id="KW-0812">Transmembrane</keyword>
<evidence type="ECO:0000313" key="8">
    <source>
        <dbReference type="EMBL" id="TSE28991.1"/>
    </source>
</evidence>
<dbReference type="Pfam" id="PF04977">
    <property type="entry name" value="DivIC"/>
    <property type="match status" value="1"/>
</dbReference>
<keyword evidence="5 7" id="KW-0472">Membrane</keyword>
<name>A0A554WZJ1_9BURK</name>
<dbReference type="EMBL" id="VJOM01000042">
    <property type="protein sequence ID" value="TSE28991.1"/>
    <property type="molecule type" value="Genomic_DNA"/>
</dbReference>
<keyword evidence="6 7" id="KW-0131">Cell cycle</keyword>
<dbReference type="OrthoDB" id="7061211at2"/>
<dbReference type="GO" id="GO:0005886">
    <property type="term" value="C:plasma membrane"/>
    <property type="evidence" value="ECO:0007669"/>
    <property type="project" value="UniProtKB-SubCell"/>
</dbReference>
<accession>A0A554WZJ1</accession>
<evidence type="ECO:0000256" key="7">
    <source>
        <dbReference type="HAMAP-Rule" id="MF_00599"/>
    </source>
</evidence>
<keyword evidence="4 7" id="KW-1133">Transmembrane helix</keyword>
<dbReference type="Proteomes" id="UP000317763">
    <property type="component" value="Unassembled WGS sequence"/>
</dbReference>
<evidence type="ECO:0000256" key="1">
    <source>
        <dbReference type="ARBA" id="ARBA00022475"/>
    </source>
</evidence>
<dbReference type="GO" id="GO:0030428">
    <property type="term" value="C:cell septum"/>
    <property type="evidence" value="ECO:0007669"/>
    <property type="project" value="TreeGrafter"/>
</dbReference>
<protein>
    <recommendedName>
        <fullName evidence="7">Cell division protein FtsB</fullName>
    </recommendedName>
</protein>
<dbReference type="RefSeq" id="WP_052231410.1">
    <property type="nucleotide sequence ID" value="NZ_CP083911.1"/>
</dbReference>
<dbReference type="HAMAP" id="MF_00599">
    <property type="entry name" value="FtsB"/>
    <property type="match status" value="1"/>
</dbReference>
<dbReference type="InterPro" id="IPR023081">
    <property type="entry name" value="Cell_div_FtsB"/>
</dbReference>
<dbReference type="GO" id="GO:0043093">
    <property type="term" value="P:FtsZ-dependent cytokinesis"/>
    <property type="evidence" value="ECO:0007669"/>
    <property type="project" value="UniProtKB-UniRule"/>
</dbReference>
<feature type="topological domain" description="Cytoplasmic" evidence="7">
    <location>
        <begin position="1"/>
        <end position="5"/>
    </location>
</feature>
<evidence type="ECO:0000256" key="3">
    <source>
        <dbReference type="ARBA" id="ARBA00022692"/>
    </source>
</evidence>
<organism evidence="8 9">
    <name type="scientific">Tepidimonas taiwanensis</name>
    <dbReference type="NCBI Taxonomy" id="307486"/>
    <lineage>
        <taxon>Bacteria</taxon>
        <taxon>Pseudomonadati</taxon>
        <taxon>Pseudomonadota</taxon>
        <taxon>Betaproteobacteria</taxon>
        <taxon>Burkholderiales</taxon>
        <taxon>Tepidimonas</taxon>
    </lineage>
</organism>
<dbReference type="AlphaFoldDB" id="A0A554WZJ1"/>
<evidence type="ECO:0000256" key="2">
    <source>
        <dbReference type="ARBA" id="ARBA00022618"/>
    </source>
</evidence>
<keyword evidence="7" id="KW-0997">Cell inner membrane</keyword>
<comment type="subcellular location">
    <subcellularLocation>
        <location evidence="7">Cell inner membrane</location>
        <topology evidence="7">Single-pass type II membrane protein</topology>
    </subcellularLocation>
    <text evidence="7">Localizes to the division septum.</text>
</comment>
<dbReference type="PANTHER" id="PTHR37485">
    <property type="entry name" value="CELL DIVISION PROTEIN FTSB"/>
    <property type="match status" value="1"/>
</dbReference>
<comment type="caution">
    <text evidence="8">The sequence shown here is derived from an EMBL/GenBank/DDBJ whole genome shotgun (WGS) entry which is preliminary data.</text>
</comment>
<feature type="topological domain" description="Periplasmic" evidence="7">
    <location>
        <begin position="24"/>
        <end position="113"/>
    </location>
</feature>
<sequence>MRPRWITALLLALLAVVHADIWWGRGSVFQVEALRRELAELEQANEVARARNERLAAEVRDLQTGLETVEEIARQELGMVKPNEIFVHIQVPAAAREGGTSSASGAAAPAPPR</sequence>
<comment type="function">
    <text evidence="7">Essential cell division protein. May link together the upstream cell division proteins, which are predominantly cytoplasmic, with the downstream cell division proteins, which are predominantly periplasmic.</text>
</comment>
<proteinExistence type="inferred from homology"/>
<dbReference type="NCBIfam" id="NF002058">
    <property type="entry name" value="PRK00888.1"/>
    <property type="match status" value="1"/>
</dbReference>
<comment type="similarity">
    <text evidence="7">Belongs to the FtsB family.</text>
</comment>
<reference evidence="8 9" key="1">
    <citation type="submission" date="2019-07" db="EMBL/GenBank/DDBJ databases">
        <title>Tepidimonas taiwanensis I1-1 draft genome.</title>
        <authorList>
            <person name="Da Costa M.S."/>
            <person name="Froufe H.J.C."/>
            <person name="Egas C."/>
            <person name="Albuquerque L."/>
        </authorList>
    </citation>
    <scope>NUCLEOTIDE SEQUENCE [LARGE SCALE GENOMIC DNA]</scope>
    <source>
        <strain evidence="8 9">I1-1</strain>
    </source>
</reference>